<evidence type="ECO:0000256" key="3">
    <source>
        <dbReference type="ARBA" id="ARBA00022763"/>
    </source>
</evidence>
<evidence type="ECO:0000256" key="8">
    <source>
        <dbReference type="RuleBase" id="RU364100"/>
    </source>
</evidence>
<keyword evidence="3" id="KW-0227">DNA damage</keyword>
<proteinExistence type="inferred from homology"/>
<evidence type="ECO:0000313" key="9">
    <source>
        <dbReference type="EMBL" id="NBG89379.1"/>
    </source>
</evidence>
<keyword evidence="5" id="KW-0190">Covalent protein-DNA linkage</keyword>
<dbReference type="Pfam" id="PF02586">
    <property type="entry name" value="SRAP"/>
    <property type="match status" value="1"/>
</dbReference>
<evidence type="ECO:0000256" key="6">
    <source>
        <dbReference type="ARBA" id="ARBA00023125"/>
    </source>
</evidence>
<keyword evidence="6" id="KW-0238">DNA-binding</keyword>
<dbReference type="GO" id="GO:0008233">
    <property type="term" value="F:peptidase activity"/>
    <property type="evidence" value="ECO:0007669"/>
    <property type="project" value="UniProtKB-KW"/>
</dbReference>
<accession>A0AA43XNE1</accession>
<dbReference type="SUPFAM" id="SSF143081">
    <property type="entry name" value="BB1717-like"/>
    <property type="match status" value="1"/>
</dbReference>
<dbReference type="Gene3D" id="3.90.1680.10">
    <property type="entry name" value="SOS response associated peptidase-like"/>
    <property type="match status" value="1"/>
</dbReference>
<evidence type="ECO:0000256" key="5">
    <source>
        <dbReference type="ARBA" id="ARBA00023124"/>
    </source>
</evidence>
<evidence type="ECO:0000256" key="2">
    <source>
        <dbReference type="ARBA" id="ARBA00022670"/>
    </source>
</evidence>
<dbReference type="InterPro" id="IPR036590">
    <property type="entry name" value="SRAP-like"/>
</dbReference>
<comment type="caution">
    <text evidence="9">The sequence shown here is derived from an EMBL/GenBank/DDBJ whole genome shotgun (WGS) entry which is preliminary data.</text>
</comment>
<protein>
    <recommendedName>
        <fullName evidence="8">Abasic site processing protein</fullName>
        <ecNumber evidence="8">3.4.-.-</ecNumber>
    </recommendedName>
</protein>
<dbReference type="PANTHER" id="PTHR13604:SF0">
    <property type="entry name" value="ABASIC SITE PROCESSING PROTEIN HMCES"/>
    <property type="match status" value="1"/>
</dbReference>
<name>A0AA43XNE1_9CLOT</name>
<keyword evidence="2 8" id="KW-0645">Protease</keyword>
<dbReference type="AlphaFoldDB" id="A0AA43XNE1"/>
<keyword evidence="7" id="KW-0456">Lyase</keyword>
<sequence>MTAVRGGSLTGVRLYRKGEGTMCGRYHFEPGDFQDLLSVIKDVEERLKVGEIFPTNEAPVILGKGQADLYHWGFPNFRNKRPIINARSESVAEKPMFQKSFKTQRCIIPASGFYEWDSKDLDEKGRKRKYLFQGAEAKPLYLAGIWRIFDRVPSFVILTTEANPSIEIHHRMPVIIPKTTMYDWIADEAYAREYLQREMPDLKKTPV</sequence>
<dbReference type="GO" id="GO:0016829">
    <property type="term" value="F:lyase activity"/>
    <property type="evidence" value="ECO:0007669"/>
    <property type="project" value="UniProtKB-KW"/>
</dbReference>
<keyword evidence="10" id="KW-1185">Reference proteome</keyword>
<evidence type="ECO:0000256" key="4">
    <source>
        <dbReference type="ARBA" id="ARBA00022801"/>
    </source>
</evidence>
<dbReference type="GO" id="GO:0106300">
    <property type="term" value="P:protein-DNA covalent cross-linking repair"/>
    <property type="evidence" value="ECO:0007669"/>
    <property type="project" value="InterPro"/>
</dbReference>
<dbReference type="EMBL" id="SUMG01000023">
    <property type="protein sequence ID" value="NBG89379.1"/>
    <property type="molecule type" value="Genomic_DNA"/>
</dbReference>
<dbReference type="GO" id="GO:0006508">
    <property type="term" value="P:proteolysis"/>
    <property type="evidence" value="ECO:0007669"/>
    <property type="project" value="UniProtKB-KW"/>
</dbReference>
<dbReference type="EC" id="3.4.-.-" evidence="8"/>
<organism evidence="9 10">
    <name type="scientific">Isachenkonia alkalipeptolytica</name>
    <dbReference type="NCBI Taxonomy" id="2565777"/>
    <lineage>
        <taxon>Bacteria</taxon>
        <taxon>Bacillati</taxon>
        <taxon>Bacillota</taxon>
        <taxon>Clostridia</taxon>
        <taxon>Eubacteriales</taxon>
        <taxon>Clostridiaceae</taxon>
        <taxon>Isachenkonia</taxon>
    </lineage>
</organism>
<dbReference type="InterPro" id="IPR003738">
    <property type="entry name" value="SRAP"/>
</dbReference>
<evidence type="ECO:0000256" key="7">
    <source>
        <dbReference type="ARBA" id="ARBA00023239"/>
    </source>
</evidence>
<reference evidence="9 10" key="1">
    <citation type="submission" date="2019-04" db="EMBL/GenBank/DDBJ databases">
        <title>Isachenkonia alkalipeptolytica gen. nov. sp. nov. a new anaerobic, alkiliphilic organothrophic bacterium capable to reduce synthesized ferrihydrite isolated from a soda lake.</title>
        <authorList>
            <person name="Toshchakov S.V."/>
            <person name="Zavarzina D.G."/>
            <person name="Zhilina T.N."/>
            <person name="Kostrikina N.A."/>
            <person name="Kublanov I.V."/>
        </authorList>
    </citation>
    <scope>NUCLEOTIDE SEQUENCE [LARGE SCALE GENOMIC DNA]</scope>
    <source>
        <strain evidence="9 10">Z-1701</strain>
    </source>
</reference>
<dbReference type="PANTHER" id="PTHR13604">
    <property type="entry name" value="DC12-RELATED"/>
    <property type="match status" value="1"/>
</dbReference>
<gene>
    <name evidence="9" type="ORF">ISALK_12850</name>
</gene>
<dbReference type="GO" id="GO:0003697">
    <property type="term" value="F:single-stranded DNA binding"/>
    <property type="evidence" value="ECO:0007669"/>
    <property type="project" value="InterPro"/>
</dbReference>
<keyword evidence="4 8" id="KW-0378">Hydrolase</keyword>
<comment type="similarity">
    <text evidence="1 8">Belongs to the SOS response-associated peptidase family.</text>
</comment>
<dbReference type="Proteomes" id="UP000449710">
    <property type="component" value="Unassembled WGS sequence"/>
</dbReference>
<evidence type="ECO:0000256" key="1">
    <source>
        <dbReference type="ARBA" id="ARBA00008136"/>
    </source>
</evidence>
<evidence type="ECO:0000313" key="10">
    <source>
        <dbReference type="Proteomes" id="UP000449710"/>
    </source>
</evidence>